<accession>A0AA88J190</accession>
<evidence type="ECO:0000313" key="2">
    <source>
        <dbReference type="Proteomes" id="UP001187192"/>
    </source>
</evidence>
<gene>
    <name evidence="1" type="ORF">TIFTF001_028500</name>
</gene>
<evidence type="ECO:0000313" key="1">
    <source>
        <dbReference type="EMBL" id="GMN59405.1"/>
    </source>
</evidence>
<dbReference type="EMBL" id="BTGU01000087">
    <property type="protein sequence ID" value="GMN59405.1"/>
    <property type="molecule type" value="Genomic_DNA"/>
</dbReference>
<name>A0AA88J190_FICCA</name>
<dbReference type="AlphaFoldDB" id="A0AA88J190"/>
<sequence length="128" mass="13640">MLLVLMSNSPSLAPLARQGLHNSSPMTGHNKETTHHGLALVSNSPSLALLASSSIAKPLTMTGHHEGETPHGLALSKLNAPPKADHHKEWTHHATSLGEQASLALLTWLFGTSLAGHHIGSHEQMIFF</sequence>
<reference evidence="1" key="1">
    <citation type="submission" date="2023-07" db="EMBL/GenBank/DDBJ databases">
        <title>draft genome sequence of fig (Ficus carica).</title>
        <authorList>
            <person name="Takahashi T."/>
            <person name="Nishimura K."/>
        </authorList>
    </citation>
    <scope>NUCLEOTIDE SEQUENCE</scope>
</reference>
<keyword evidence="2" id="KW-1185">Reference proteome</keyword>
<dbReference type="Proteomes" id="UP001187192">
    <property type="component" value="Unassembled WGS sequence"/>
</dbReference>
<proteinExistence type="predicted"/>
<organism evidence="1 2">
    <name type="scientific">Ficus carica</name>
    <name type="common">Common fig</name>
    <dbReference type="NCBI Taxonomy" id="3494"/>
    <lineage>
        <taxon>Eukaryota</taxon>
        <taxon>Viridiplantae</taxon>
        <taxon>Streptophyta</taxon>
        <taxon>Embryophyta</taxon>
        <taxon>Tracheophyta</taxon>
        <taxon>Spermatophyta</taxon>
        <taxon>Magnoliopsida</taxon>
        <taxon>eudicotyledons</taxon>
        <taxon>Gunneridae</taxon>
        <taxon>Pentapetalae</taxon>
        <taxon>rosids</taxon>
        <taxon>fabids</taxon>
        <taxon>Rosales</taxon>
        <taxon>Moraceae</taxon>
        <taxon>Ficeae</taxon>
        <taxon>Ficus</taxon>
    </lineage>
</organism>
<protein>
    <submittedName>
        <fullName evidence="1">Uncharacterized protein</fullName>
    </submittedName>
</protein>
<comment type="caution">
    <text evidence="1">The sequence shown here is derived from an EMBL/GenBank/DDBJ whole genome shotgun (WGS) entry which is preliminary data.</text>
</comment>